<feature type="non-terminal residue" evidence="2">
    <location>
        <position position="1"/>
    </location>
</feature>
<accession>A0ABN8MI26</accession>
<feature type="non-terminal residue" evidence="2">
    <location>
        <position position="110"/>
    </location>
</feature>
<evidence type="ECO:0000313" key="2">
    <source>
        <dbReference type="EMBL" id="CAH3027664.1"/>
    </source>
</evidence>
<organism evidence="2 3">
    <name type="scientific">Porites evermanni</name>
    <dbReference type="NCBI Taxonomy" id="104178"/>
    <lineage>
        <taxon>Eukaryota</taxon>
        <taxon>Metazoa</taxon>
        <taxon>Cnidaria</taxon>
        <taxon>Anthozoa</taxon>
        <taxon>Hexacorallia</taxon>
        <taxon>Scleractinia</taxon>
        <taxon>Fungiina</taxon>
        <taxon>Poritidae</taxon>
        <taxon>Porites</taxon>
    </lineage>
</organism>
<evidence type="ECO:0000256" key="1">
    <source>
        <dbReference type="SAM" id="MobiDB-lite"/>
    </source>
</evidence>
<evidence type="ECO:0000313" key="3">
    <source>
        <dbReference type="Proteomes" id="UP001159427"/>
    </source>
</evidence>
<protein>
    <submittedName>
        <fullName evidence="2">Uncharacterized protein</fullName>
    </submittedName>
</protein>
<feature type="compositionally biased region" description="Polar residues" evidence="1">
    <location>
        <begin position="1"/>
        <end position="12"/>
    </location>
</feature>
<name>A0ABN8MI26_9CNID</name>
<keyword evidence="3" id="KW-1185">Reference proteome</keyword>
<gene>
    <name evidence="2" type="ORF">PEVE_00032115</name>
</gene>
<feature type="region of interest" description="Disordered" evidence="1">
    <location>
        <begin position="1"/>
        <end position="22"/>
    </location>
</feature>
<dbReference type="Proteomes" id="UP001159427">
    <property type="component" value="Unassembled WGS sequence"/>
</dbReference>
<sequence length="110" mass="13230">EQISSRCITSTKHTTRNRTSREQRNRFYSFARVNMVAGDQFRQNMEEFNPMAALLGMDVTLRREVHQERARINELNINITKTSIPSKRKLIRNKKKSSTYERLWKLWRTK</sequence>
<proteinExistence type="predicted"/>
<comment type="caution">
    <text evidence="2">The sequence shown here is derived from an EMBL/GenBank/DDBJ whole genome shotgun (WGS) entry which is preliminary data.</text>
</comment>
<dbReference type="EMBL" id="CALNXI010000465">
    <property type="protein sequence ID" value="CAH3027664.1"/>
    <property type="molecule type" value="Genomic_DNA"/>
</dbReference>
<reference evidence="2 3" key="1">
    <citation type="submission" date="2022-05" db="EMBL/GenBank/DDBJ databases">
        <authorList>
            <consortium name="Genoscope - CEA"/>
            <person name="William W."/>
        </authorList>
    </citation>
    <scope>NUCLEOTIDE SEQUENCE [LARGE SCALE GENOMIC DNA]</scope>
</reference>